<evidence type="ECO:0000313" key="6">
    <source>
        <dbReference type="Proteomes" id="UP000198963"/>
    </source>
</evidence>
<dbReference type="SMART" id="SM00342">
    <property type="entry name" value="HTH_ARAC"/>
    <property type="match status" value="1"/>
</dbReference>
<evidence type="ECO:0000256" key="1">
    <source>
        <dbReference type="ARBA" id="ARBA00023015"/>
    </source>
</evidence>
<dbReference type="PROSITE" id="PS01124">
    <property type="entry name" value="HTH_ARAC_FAMILY_2"/>
    <property type="match status" value="1"/>
</dbReference>
<dbReference type="PANTHER" id="PTHR43280">
    <property type="entry name" value="ARAC-FAMILY TRANSCRIPTIONAL REGULATOR"/>
    <property type="match status" value="1"/>
</dbReference>
<dbReference type="InterPro" id="IPR014710">
    <property type="entry name" value="RmlC-like_jellyroll"/>
</dbReference>
<dbReference type="GO" id="GO:0043565">
    <property type="term" value="F:sequence-specific DNA binding"/>
    <property type="evidence" value="ECO:0007669"/>
    <property type="project" value="InterPro"/>
</dbReference>
<reference evidence="5 6" key="1">
    <citation type="submission" date="2016-10" db="EMBL/GenBank/DDBJ databases">
        <authorList>
            <person name="Varghese N."/>
            <person name="Submissions S."/>
        </authorList>
    </citation>
    <scope>NUCLEOTIDE SEQUENCE [LARGE SCALE GENOMIC DNA]</scope>
    <source>
        <strain evidence="5 6">RHA_55</strain>
    </source>
</reference>
<protein>
    <submittedName>
        <fullName evidence="5">AraC-type DNA-binding protein</fullName>
    </submittedName>
</protein>
<dbReference type="InterPro" id="IPR009057">
    <property type="entry name" value="Homeodomain-like_sf"/>
</dbReference>
<dbReference type="Pfam" id="PF02311">
    <property type="entry name" value="AraC_binding"/>
    <property type="match status" value="1"/>
</dbReference>
<dbReference type="AlphaFoldDB" id="A0A1H1NTM7"/>
<feature type="domain" description="HTH araC/xylS-type" evidence="4">
    <location>
        <begin position="211"/>
        <end position="309"/>
    </location>
</feature>
<dbReference type="SUPFAM" id="SSF46689">
    <property type="entry name" value="Homeodomain-like"/>
    <property type="match status" value="1"/>
</dbReference>
<dbReference type="InterPro" id="IPR018060">
    <property type="entry name" value="HTH_AraC"/>
</dbReference>
<accession>A0A1H1NTM7</accession>
<dbReference type="PANTHER" id="PTHR43280:SF32">
    <property type="entry name" value="TRANSCRIPTIONAL REGULATORY PROTEIN"/>
    <property type="match status" value="1"/>
</dbReference>
<dbReference type="STRING" id="1249933.SAMN04489797_0692"/>
<keyword evidence="6" id="KW-1185">Reference proteome</keyword>
<evidence type="ECO:0000313" key="5">
    <source>
        <dbReference type="EMBL" id="SDS02327.1"/>
    </source>
</evidence>
<dbReference type="Pfam" id="PF12833">
    <property type="entry name" value="HTH_18"/>
    <property type="match status" value="1"/>
</dbReference>
<dbReference type="InterPro" id="IPR037923">
    <property type="entry name" value="HTH-like"/>
</dbReference>
<dbReference type="GO" id="GO:0003700">
    <property type="term" value="F:DNA-binding transcription factor activity"/>
    <property type="evidence" value="ECO:0007669"/>
    <property type="project" value="InterPro"/>
</dbReference>
<dbReference type="SUPFAM" id="SSF51215">
    <property type="entry name" value="Regulatory protein AraC"/>
    <property type="match status" value="1"/>
</dbReference>
<keyword evidence="2 5" id="KW-0238">DNA-binding</keyword>
<dbReference type="Proteomes" id="UP000198963">
    <property type="component" value="Chromosome I"/>
</dbReference>
<proteinExistence type="predicted"/>
<dbReference type="EMBL" id="LT629774">
    <property type="protein sequence ID" value="SDS02327.1"/>
    <property type="molecule type" value="Genomic_DNA"/>
</dbReference>
<organism evidence="5 6">
    <name type="scientific">Winogradskyella sediminis</name>
    <dbReference type="NCBI Taxonomy" id="1382466"/>
    <lineage>
        <taxon>Bacteria</taxon>
        <taxon>Pseudomonadati</taxon>
        <taxon>Bacteroidota</taxon>
        <taxon>Flavobacteriia</taxon>
        <taxon>Flavobacteriales</taxon>
        <taxon>Flavobacteriaceae</taxon>
        <taxon>Winogradskyella</taxon>
    </lineage>
</organism>
<keyword evidence="3" id="KW-0804">Transcription</keyword>
<evidence type="ECO:0000256" key="3">
    <source>
        <dbReference type="ARBA" id="ARBA00023163"/>
    </source>
</evidence>
<dbReference type="InterPro" id="IPR003313">
    <property type="entry name" value="AraC-bd"/>
</dbReference>
<evidence type="ECO:0000256" key="2">
    <source>
        <dbReference type="ARBA" id="ARBA00023125"/>
    </source>
</evidence>
<sequence length="311" mass="37044">MINYFDSYKMCSIFCTFRTYYMKIPVLNISQFKASTPLNDVYINAFSNHIQRNKNLINKPHSHNFYLCVLFTEGTGTHEIDFNSYDINPGKVFFLKPGQTHFWKFDTEPQGFIFFHSQEFYELKFLEHKLHTFPFFYSNQNPPFVELPPKKLNELNQKFQDAYSEYSKTHLFRELKIVNAISQIYIELARAYTVNVNLEKLNSSNYSNTLETLERLINTHFYKEKFPKFYADKLNISTKHLNRVVKQTIQKTTSQLISERIILEAKRLMVHSHGNLANIAYTLEFSDYAYFSKFFKSKTGMTPLEFRKKYF</sequence>
<dbReference type="Gene3D" id="2.60.120.10">
    <property type="entry name" value="Jelly Rolls"/>
    <property type="match status" value="1"/>
</dbReference>
<gene>
    <name evidence="5" type="ORF">SAMN04489797_0692</name>
</gene>
<name>A0A1H1NTM7_9FLAO</name>
<evidence type="ECO:0000259" key="4">
    <source>
        <dbReference type="PROSITE" id="PS01124"/>
    </source>
</evidence>
<dbReference type="Gene3D" id="1.10.10.60">
    <property type="entry name" value="Homeodomain-like"/>
    <property type="match status" value="1"/>
</dbReference>
<keyword evidence="1" id="KW-0805">Transcription regulation</keyword>